<dbReference type="AlphaFoldDB" id="A0A9Q0FH71"/>
<evidence type="ECO:0000259" key="2">
    <source>
        <dbReference type="Pfam" id="PF14111"/>
    </source>
</evidence>
<evidence type="ECO:0000256" key="1">
    <source>
        <dbReference type="SAM" id="MobiDB-lite"/>
    </source>
</evidence>
<dbReference type="Pfam" id="PF14111">
    <property type="entry name" value="DUF4283"/>
    <property type="match status" value="1"/>
</dbReference>
<feature type="region of interest" description="Disordered" evidence="1">
    <location>
        <begin position="293"/>
        <end position="313"/>
    </location>
</feature>
<comment type="caution">
    <text evidence="3">The sequence shown here is derived from an EMBL/GenBank/DDBJ whole genome shotgun (WGS) entry which is preliminary data.</text>
</comment>
<feature type="domain" description="DUF4283" evidence="2">
    <location>
        <begin position="102"/>
        <end position="176"/>
    </location>
</feature>
<dbReference type="PANTHER" id="PTHR31286:SF167">
    <property type="entry name" value="OS09G0268800 PROTEIN"/>
    <property type="match status" value="1"/>
</dbReference>
<keyword evidence="4" id="KW-1185">Reference proteome</keyword>
<protein>
    <recommendedName>
        <fullName evidence="2">DUF4283 domain-containing protein</fullName>
    </recommendedName>
</protein>
<proteinExistence type="predicted"/>
<reference evidence="3" key="2">
    <citation type="journal article" date="2023" name="Plants (Basel)">
        <title>Annotation of the Turnera subulata (Passifloraceae) Draft Genome Reveals the S-Locus Evolved after the Divergence of Turneroideae from Passifloroideae in a Stepwise Manner.</title>
        <authorList>
            <person name="Henning P.M."/>
            <person name="Roalson E.H."/>
            <person name="Mir W."/>
            <person name="McCubbin A.G."/>
            <person name="Shore J.S."/>
        </authorList>
    </citation>
    <scope>NUCLEOTIDE SEQUENCE</scope>
    <source>
        <strain evidence="3">F60SS</strain>
    </source>
</reference>
<dbReference type="InterPro" id="IPR025558">
    <property type="entry name" value="DUF4283"/>
</dbReference>
<reference evidence="3" key="1">
    <citation type="submission" date="2022-02" db="EMBL/GenBank/DDBJ databases">
        <authorList>
            <person name="Henning P.M."/>
            <person name="McCubbin A.G."/>
            <person name="Shore J.S."/>
        </authorList>
    </citation>
    <scope>NUCLEOTIDE SEQUENCE</scope>
    <source>
        <strain evidence="3">F60SS</strain>
        <tissue evidence="3">Leaves</tissue>
    </source>
</reference>
<dbReference type="InterPro" id="IPR040256">
    <property type="entry name" value="At4g02000-like"/>
</dbReference>
<feature type="region of interest" description="Disordered" evidence="1">
    <location>
        <begin position="378"/>
        <end position="401"/>
    </location>
</feature>
<name>A0A9Q0FH71_9ROSI</name>
<gene>
    <name evidence="3" type="ORF">Tsubulata_031342</name>
</gene>
<dbReference type="PANTHER" id="PTHR31286">
    <property type="entry name" value="GLYCINE-RICH CELL WALL STRUCTURAL PROTEIN 1.8-LIKE"/>
    <property type="match status" value="1"/>
</dbReference>
<evidence type="ECO:0000313" key="4">
    <source>
        <dbReference type="Proteomes" id="UP001141552"/>
    </source>
</evidence>
<dbReference type="Proteomes" id="UP001141552">
    <property type="component" value="Unassembled WGS sequence"/>
</dbReference>
<organism evidence="3 4">
    <name type="scientific">Turnera subulata</name>
    <dbReference type="NCBI Taxonomy" id="218843"/>
    <lineage>
        <taxon>Eukaryota</taxon>
        <taxon>Viridiplantae</taxon>
        <taxon>Streptophyta</taxon>
        <taxon>Embryophyta</taxon>
        <taxon>Tracheophyta</taxon>
        <taxon>Spermatophyta</taxon>
        <taxon>Magnoliopsida</taxon>
        <taxon>eudicotyledons</taxon>
        <taxon>Gunneridae</taxon>
        <taxon>Pentapetalae</taxon>
        <taxon>rosids</taxon>
        <taxon>fabids</taxon>
        <taxon>Malpighiales</taxon>
        <taxon>Passifloraceae</taxon>
        <taxon>Turnera</taxon>
    </lineage>
</organism>
<dbReference type="EMBL" id="JAKUCV010005378">
    <property type="protein sequence ID" value="KAJ4831409.1"/>
    <property type="molecule type" value="Genomic_DNA"/>
</dbReference>
<evidence type="ECO:0000313" key="3">
    <source>
        <dbReference type="EMBL" id="KAJ4831409.1"/>
    </source>
</evidence>
<dbReference type="OrthoDB" id="1939268at2759"/>
<accession>A0A9Q0FH71</accession>
<sequence length="455" mass="51876">MKILLLLHNQWDPEEHSWQEIKIMSLPVSTFRVVGWISWCIVSNCIVFDSEDFTTGSMAAITVTGTGDRNRGTETPEREEVEEDVLVLEETVLGHQGVQSFCALGKVLGLKHVNPQAFTTVMTRIWNPLRGLEVDQLNRNLFLFRFFSKRDRQAVLENEKPWFFQKQMVVLKAFSGEEVLFQVELSEAPIWVQMMNIPLNLRTKTNVMNIASKAGRFLSFDEKSELGWGKFIRARILLNVDRIPNFCYIYGKLGHVLKECEQRSEESDEEERITYGEWLRASPRKPYSVKMEASRNPAHMPTSVQAPVESEQPEGAKRVVRQLQMDREVLSEQLTRVLNLKDNSGEDNILHDDQVEVVGVNQETLRPWERSDVGCQEVPGDKEGSEAVNGGSLGSGRKWKRRARGNQGSFISGVPEELDSQAITDRFAFCAMHFKSRNDSHFGLPAFERLQKGVG</sequence>